<dbReference type="InterPro" id="IPR007235">
    <property type="entry name" value="Glyco_trans_28_C"/>
</dbReference>
<sequence>MKALLFPWHIGAGHLGRCIEFAKSIERHAGFAALICQNGTATDTAQAPGARAPAARSNNTAKYLVVPDLGAAWSQAGYYNAQRVRRDVRRDAALIDEHRPDVVVTHMQPTAVLAARQHGIPVISIADSDFLDEEDWSWMPWARDSGLRPPPYPDCLPALDTVAGELGLDPVGRPSRLNWGDATFVASAPSVEPAPAPPPGRPHAVHCGPLIWSDKDDRPAAPPTPGRPQLYVSLGSGELWPGQVDELLTSTAQKLDAVVLRTSPDGPAADTPWLRHVGFGTLTSVLETADLVLTHGGHSTLHAALGAGTPALVAPLMSENENNGRVLLEETGAGRCVWHTEVHGSELRFRDTSGNLHETAPLTPEALTDSITAVLSDPSHGTTAQRLAQDLARLGQQQDELITRTVLDLTSGR</sequence>
<organism evidence="2 3">
    <name type="scientific">Streptomyces enissocaesilis</name>
    <dbReference type="NCBI Taxonomy" id="332589"/>
    <lineage>
        <taxon>Bacteria</taxon>
        <taxon>Bacillati</taxon>
        <taxon>Actinomycetota</taxon>
        <taxon>Actinomycetes</taxon>
        <taxon>Kitasatosporales</taxon>
        <taxon>Streptomycetaceae</taxon>
        <taxon>Streptomyces</taxon>
        <taxon>Streptomyces rochei group</taxon>
    </lineage>
</organism>
<accession>A0ABN3X6R0</accession>
<comment type="caution">
    <text evidence="2">The sequence shown here is derived from an EMBL/GenBank/DDBJ whole genome shotgun (WGS) entry which is preliminary data.</text>
</comment>
<evidence type="ECO:0000259" key="1">
    <source>
        <dbReference type="Pfam" id="PF04101"/>
    </source>
</evidence>
<dbReference type="Pfam" id="PF04101">
    <property type="entry name" value="Glyco_tran_28_C"/>
    <property type="match status" value="1"/>
</dbReference>
<evidence type="ECO:0000313" key="2">
    <source>
        <dbReference type="EMBL" id="GAA2939812.1"/>
    </source>
</evidence>
<keyword evidence="3" id="KW-1185">Reference proteome</keyword>
<feature type="domain" description="Glycosyl transferase family 28 C-terminal" evidence="1">
    <location>
        <begin position="277"/>
        <end position="347"/>
    </location>
</feature>
<protein>
    <recommendedName>
        <fullName evidence="1">Glycosyl transferase family 28 C-terminal domain-containing protein</fullName>
    </recommendedName>
</protein>
<dbReference type="EMBL" id="BAAAUD010000026">
    <property type="protein sequence ID" value="GAA2939812.1"/>
    <property type="molecule type" value="Genomic_DNA"/>
</dbReference>
<proteinExistence type="predicted"/>
<gene>
    <name evidence="2" type="ORF">GCM10010446_26480</name>
</gene>
<reference evidence="2 3" key="1">
    <citation type="journal article" date="2019" name="Int. J. Syst. Evol. Microbiol.">
        <title>The Global Catalogue of Microorganisms (GCM) 10K type strain sequencing project: providing services to taxonomists for standard genome sequencing and annotation.</title>
        <authorList>
            <consortium name="The Broad Institute Genomics Platform"/>
            <consortium name="The Broad Institute Genome Sequencing Center for Infectious Disease"/>
            <person name="Wu L."/>
            <person name="Ma J."/>
        </authorList>
    </citation>
    <scope>NUCLEOTIDE SEQUENCE [LARGE SCALE GENOMIC DNA]</scope>
    <source>
        <strain evidence="2 3">JCM 9088</strain>
    </source>
</reference>
<name>A0ABN3X6R0_9ACTN</name>
<dbReference type="Gene3D" id="3.40.50.2000">
    <property type="entry name" value="Glycogen Phosphorylase B"/>
    <property type="match status" value="2"/>
</dbReference>
<dbReference type="SUPFAM" id="SSF53756">
    <property type="entry name" value="UDP-Glycosyltransferase/glycogen phosphorylase"/>
    <property type="match status" value="1"/>
</dbReference>
<evidence type="ECO:0000313" key="3">
    <source>
        <dbReference type="Proteomes" id="UP001500403"/>
    </source>
</evidence>
<dbReference type="Proteomes" id="UP001500403">
    <property type="component" value="Unassembled WGS sequence"/>
</dbReference>
<dbReference type="RefSeq" id="WP_344494671.1">
    <property type="nucleotide sequence ID" value="NZ_BAAAUD010000026.1"/>
</dbReference>